<dbReference type="AlphaFoldDB" id="A0A9N8ZB27"/>
<dbReference type="Proteomes" id="UP000789342">
    <property type="component" value="Unassembled WGS sequence"/>
</dbReference>
<dbReference type="EMBL" id="CAJVPV010001105">
    <property type="protein sequence ID" value="CAG8486493.1"/>
    <property type="molecule type" value="Genomic_DNA"/>
</dbReference>
<name>A0A9N8ZB27_9GLOM</name>
<evidence type="ECO:0000313" key="1">
    <source>
        <dbReference type="EMBL" id="CAG8486493.1"/>
    </source>
</evidence>
<keyword evidence="2" id="KW-1185">Reference proteome</keyword>
<comment type="caution">
    <text evidence="1">The sequence shown here is derived from an EMBL/GenBank/DDBJ whole genome shotgun (WGS) entry which is preliminary data.</text>
</comment>
<organism evidence="1 2">
    <name type="scientific">Acaulospora morrowiae</name>
    <dbReference type="NCBI Taxonomy" id="94023"/>
    <lineage>
        <taxon>Eukaryota</taxon>
        <taxon>Fungi</taxon>
        <taxon>Fungi incertae sedis</taxon>
        <taxon>Mucoromycota</taxon>
        <taxon>Glomeromycotina</taxon>
        <taxon>Glomeromycetes</taxon>
        <taxon>Diversisporales</taxon>
        <taxon>Acaulosporaceae</taxon>
        <taxon>Acaulospora</taxon>
    </lineage>
</organism>
<accession>A0A9N8ZB27</accession>
<proteinExistence type="predicted"/>
<gene>
    <name evidence="1" type="ORF">AMORRO_LOCUS2569</name>
</gene>
<evidence type="ECO:0000313" key="2">
    <source>
        <dbReference type="Proteomes" id="UP000789342"/>
    </source>
</evidence>
<protein>
    <submittedName>
        <fullName evidence="1">17668_t:CDS:1</fullName>
    </submittedName>
</protein>
<sequence length="175" mass="19993">MLFVTQLKLHKHVSQLNLNNIKNIQHVTDVTATSKNYTQQQVLKYQTSPCLTANTEPLLPADFLTDFQGKSTIPSITNLNPLLRVILSQSDPNQSKNLQSDHPTQQDQPFNYKISPLQNFYKSNLSISIDLNFPIPEDIKMENFTSFYLYQESKNIFSIQVSISPTTSPNINNFQ</sequence>
<reference evidence="1" key="1">
    <citation type="submission" date="2021-06" db="EMBL/GenBank/DDBJ databases">
        <authorList>
            <person name="Kallberg Y."/>
            <person name="Tangrot J."/>
            <person name="Rosling A."/>
        </authorList>
    </citation>
    <scope>NUCLEOTIDE SEQUENCE</scope>
    <source>
        <strain evidence="1">CL551</strain>
    </source>
</reference>